<evidence type="ECO:0000256" key="4">
    <source>
        <dbReference type="ARBA" id="ARBA00023163"/>
    </source>
</evidence>
<evidence type="ECO:0000313" key="9">
    <source>
        <dbReference type="EMBL" id="KAF8395989.1"/>
    </source>
</evidence>
<dbReference type="PANTHER" id="PTHR11945">
    <property type="entry name" value="MADS BOX PROTEIN"/>
    <property type="match status" value="1"/>
</dbReference>
<dbReference type="EMBL" id="JABCRI010000012">
    <property type="protein sequence ID" value="KAF8395989.1"/>
    <property type="molecule type" value="Genomic_DNA"/>
</dbReference>
<evidence type="ECO:0000313" key="10">
    <source>
        <dbReference type="Proteomes" id="UP000655225"/>
    </source>
</evidence>
<evidence type="ECO:0000256" key="5">
    <source>
        <dbReference type="ARBA" id="ARBA00023242"/>
    </source>
</evidence>
<dbReference type="GO" id="GO:0000981">
    <property type="term" value="F:DNA-binding transcription factor activity, RNA polymerase II-specific"/>
    <property type="evidence" value="ECO:0007669"/>
    <property type="project" value="TreeGrafter"/>
</dbReference>
<dbReference type="AlphaFoldDB" id="A0A835DD82"/>
<comment type="subcellular location">
    <subcellularLocation>
        <location evidence="1">Nucleus</location>
    </subcellularLocation>
</comment>
<dbReference type="PROSITE" id="PS50066">
    <property type="entry name" value="MADS_BOX_2"/>
    <property type="match status" value="1"/>
</dbReference>
<dbReference type="InterPro" id="IPR002100">
    <property type="entry name" value="TF_MADSbox"/>
</dbReference>
<accession>A0A835DD82</accession>
<dbReference type="GO" id="GO:0046983">
    <property type="term" value="F:protein dimerization activity"/>
    <property type="evidence" value="ECO:0007669"/>
    <property type="project" value="InterPro"/>
</dbReference>
<evidence type="ECO:0000256" key="2">
    <source>
        <dbReference type="ARBA" id="ARBA00023015"/>
    </source>
</evidence>
<dbReference type="FunFam" id="3.40.1810.10:FF:000006">
    <property type="entry name" value="Agamous-like MADS-box protein AGL62"/>
    <property type="match status" value="1"/>
</dbReference>
<protein>
    <recommendedName>
        <fullName evidence="8">MADS-box domain-containing protein</fullName>
    </recommendedName>
</protein>
<dbReference type="PANTHER" id="PTHR11945:SF629">
    <property type="entry name" value="OS02G0164450 PROTEIN"/>
    <property type="match status" value="1"/>
</dbReference>
<keyword evidence="3" id="KW-0238">DNA-binding</keyword>
<dbReference type="SMART" id="SM00432">
    <property type="entry name" value="MADS"/>
    <property type="match status" value="1"/>
</dbReference>
<dbReference type="InterPro" id="IPR036879">
    <property type="entry name" value="TF_MADSbox_sf"/>
</dbReference>
<evidence type="ECO:0000256" key="7">
    <source>
        <dbReference type="SAM" id="MobiDB-lite"/>
    </source>
</evidence>
<evidence type="ECO:0000256" key="6">
    <source>
        <dbReference type="SAM" id="Coils"/>
    </source>
</evidence>
<dbReference type="Pfam" id="PF00319">
    <property type="entry name" value="SRF-TF"/>
    <property type="match status" value="1"/>
</dbReference>
<dbReference type="PRINTS" id="PR00404">
    <property type="entry name" value="MADSDOMAIN"/>
</dbReference>
<feature type="coiled-coil region" evidence="6">
    <location>
        <begin position="105"/>
        <end position="158"/>
    </location>
</feature>
<feature type="domain" description="MADS-box" evidence="8">
    <location>
        <begin position="22"/>
        <end position="82"/>
    </location>
</feature>
<feature type="region of interest" description="Disordered" evidence="7">
    <location>
        <begin position="1"/>
        <end position="23"/>
    </location>
</feature>
<evidence type="ECO:0000256" key="3">
    <source>
        <dbReference type="ARBA" id="ARBA00023125"/>
    </source>
</evidence>
<dbReference type="Proteomes" id="UP000655225">
    <property type="component" value="Unassembled WGS sequence"/>
</dbReference>
<sequence>MVSKKKITGKEIETKAMDKHQKRKCKIEIKPIENEDHRQATFSKRRKEIFRKASELSMLSGSNVAAIVFSPAGEPFSFGHPSVDSVLDRFVSQNSPPPDEADREYAEVLAQLEAEKKRREALEEIQLLVDTPVDELGLDDLQKYVAALEDLRKKVIRKLDSFAINSSSPSSSLN</sequence>
<keyword evidence="4" id="KW-0804">Transcription</keyword>
<keyword evidence="2" id="KW-0805">Transcription regulation</keyword>
<evidence type="ECO:0000256" key="1">
    <source>
        <dbReference type="ARBA" id="ARBA00004123"/>
    </source>
</evidence>
<dbReference type="GO" id="GO:0005634">
    <property type="term" value="C:nucleus"/>
    <property type="evidence" value="ECO:0007669"/>
    <property type="project" value="UniProtKB-SubCell"/>
</dbReference>
<dbReference type="OMA" id="EMAIVVF"/>
<proteinExistence type="predicted"/>
<dbReference type="SUPFAM" id="SSF55455">
    <property type="entry name" value="SRF-like"/>
    <property type="match status" value="1"/>
</dbReference>
<reference evidence="9 10" key="1">
    <citation type="submission" date="2020-04" db="EMBL/GenBank/DDBJ databases">
        <title>Plant Genome Project.</title>
        <authorList>
            <person name="Zhang R.-G."/>
        </authorList>
    </citation>
    <scope>NUCLEOTIDE SEQUENCE [LARGE SCALE GENOMIC DNA]</scope>
    <source>
        <strain evidence="9">YNK0</strain>
        <tissue evidence="9">Leaf</tissue>
    </source>
</reference>
<keyword evidence="10" id="KW-1185">Reference proteome</keyword>
<dbReference type="Gene3D" id="3.40.1810.10">
    <property type="entry name" value="Transcription factor, MADS-box"/>
    <property type="match status" value="1"/>
</dbReference>
<comment type="caution">
    <text evidence="9">The sequence shown here is derived from an EMBL/GenBank/DDBJ whole genome shotgun (WGS) entry which is preliminary data.</text>
</comment>
<name>A0A835DD82_TETSI</name>
<dbReference type="GO" id="GO:0000978">
    <property type="term" value="F:RNA polymerase II cis-regulatory region sequence-specific DNA binding"/>
    <property type="evidence" value="ECO:0007669"/>
    <property type="project" value="TreeGrafter"/>
</dbReference>
<keyword evidence="5" id="KW-0539">Nucleus</keyword>
<gene>
    <name evidence="9" type="ORF">HHK36_017600</name>
</gene>
<keyword evidence="6" id="KW-0175">Coiled coil</keyword>
<organism evidence="9 10">
    <name type="scientific">Tetracentron sinense</name>
    <name type="common">Spur-leaf</name>
    <dbReference type="NCBI Taxonomy" id="13715"/>
    <lineage>
        <taxon>Eukaryota</taxon>
        <taxon>Viridiplantae</taxon>
        <taxon>Streptophyta</taxon>
        <taxon>Embryophyta</taxon>
        <taxon>Tracheophyta</taxon>
        <taxon>Spermatophyta</taxon>
        <taxon>Magnoliopsida</taxon>
        <taxon>Trochodendrales</taxon>
        <taxon>Trochodendraceae</taxon>
        <taxon>Tetracentron</taxon>
    </lineage>
</organism>
<dbReference type="OrthoDB" id="1898716at2759"/>
<evidence type="ECO:0000259" key="8">
    <source>
        <dbReference type="PROSITE" id="PS50066"/>
    </source>
</evidence>
<feature type="compositionally biased region" description="Basic and acidic residues" evidence="7">
    <location>
        <begin position="8"/>
        <end position="19"/>
    </location>
</feature>